<keyword evidence="9" id="KW-1185">Reference proteome</keyword>
<protein>
    <recommendedName>
        <fullName evidence="2 5">peptidylprolyl isomerase</fullName>
        <ecNumber evidence="2 5">5.2.1.8</ecNumber>
    </recommendedName>
</protein>
<dbReference type="RefSeq" id="XP_001700985.2">
    <property type="nucleotide sequence ID" value="XM_001700933.2"/>
</dbReference>
<dbReference type="AlphaFoldDB" id="A0A2K3DIM9"/>
<dbReference type="PANTHER" id="PTHR43811:SF26">
    <property type="entry name" value="PEPTIDYL-PROLYL CIS-TRANS ISOMERASE FKBP16-1, CHLOROPLASTIC"/>
    <property type="match status" value="1"/>
</dbReference>
<evidence type="ECO:0000256" key="5">
    <source>
        <dbReference type="PROSITE-ProRule" id="PRU00277"/>
    </source>
</evidence>
<dbReference type="PROSITE" id="PS50059">
    <property type="entry name" value="FKBP_PPIASE"/>
    <property type="match status" value="1"/>
</dbReference>
<reference evidence="8 9" key="1">
    <citation type="journal article" date="2007" name="Science">
        <title>The Chlamydomonas genome reveals the evolution of key animal and plant functions.</title>
        <authorList>
            <person name="Merchant S.S."/>
            <person name="Prochnik S.E."/>
            <person name="Vallon O."/>
            <person name="Harris E.H."/>
            <person name="Karpowicz S.J."/>
            <person name="Witman G.B."/>
            <person name="Terry A."/>
            <person name="Salamov A."/>
            <person name="Fritz-Laylin L.K."/>
            <person name="Marechal-Drouard L."/>
            <person name="Marshall W.F."/>
            <person name="Qu L.H."/>
            <person name="Nelson D.R."/>
            <person name="Sanderfoot A.A."/>
            <person name="Spalding M.H."/>
            <person name="Kapitonov V.V."/>
            <person name="Ren Q."/>
            <person name="Ferris P."/>
            <person name="Lindquist E."/>
            <person name="Shapiro H."/>
            <person name="Lucas S.M."/>
            <person name="Grimwood J."/>
            <person name="Schmutz J."/>
            <person name="Cardol P."/>
            <person name="Cerutti H."/>
            <person name="Chanfreau G."/>
            <person name="Chen C.L."/>
            <person name="Cognat V."/>
            <person name="Croft M.T."/>
            <person name="Dent R."/>
            <person name="Dutcher S."/>
            <person name="Fernandez E."/>
            <person name="Fukuzawa H."/>
            <person name="Gonzalez-Ballester D."/>
            <person name="Gonzalez-Halphen D."/>
            <person name="Hallmann A."/>
            <person name="Hanikenne M."/>
            <person name="Hippler M."/>
            <person name="Inwood W."/>
            <person name="Jabbari K."/>
            <person name="Kalanon M."/>
            <person name="Kuras R."/>
            <person name="Lefebvre P.A."/>
            <person name="Lemaire S.D."/>
            <person name="Lobanov A.V."/>
            <person name="Lohr M."/>
            <person name="Manuell A."/>
            <person name="Meier I."/>
            <person name="Mets L."/>
            <person name="Mittag M."/>
            <person name="Mittelmeier T."/>
            <person name="Moroney J.V."/>
            <person name="Moseley J."/>
            <person name="Napoli C."/>
            <person name="Nedelcu A.M."/>
            <person name="Niyogi K."/>
            <person name="Novoselov S.V."/>
            <person name="Paulsen I.T."/>
            <person name="Pazour G."/>
            <person name="Purton S."/>
            <person name="Ral J.P."/>
            <person name="Riano-Pachon D.M."/>
            <person name="Riekhof W."/>
            <person name="Rymarquis L."/>
            <person name="Schroda M."/>
            <person name="Stern D."/>
            <person name="Umen J."/>
            <person name="Willows R."/>
            <person name="Wilson N."/>
            <person name="Zimmer S.L."/>
            <person name="Allmer J."/>
            <person name="Balk J."/>
            <person name="Bisova K."/>
            <person name="Chen C.J."/>
            <person name="Elias M."/>
            <person name="Gendler K."/>
            <person name="Hauser C."/>
            <person name="Lamb M.R."/>
            <person name="Ledford H."/>
            <person name="Long J.C."/>
            <person name="Minagawa J."/>
            <person name="Page M.D."/>
            <person name="Pan J."/>
            <person name="Pootakham W."/>
            <person name="Roje S."/>
            <person name="Rose A."/>
            <person name="Stahlberg E."/>
            <person name="Terauchi A.M."/>
            <person name="Yang P."/>
            <person name="Ball S."/>
            <person name="Bowler C."/>
            <person name="Dieckmann C.L."/>
            <person name="Gladyshev V.N."/>
            <person name="Green P."/>
            <person name="Jorgensen R."/>
            <person name="Mayfield S."/>
            <person name="Mueller-Roeber B."/>
            <person name="Rajamani S."/>
            <person name="Sayre R.T."/>
            <person name="Brokstein P."/>
            <person name="Dubchak I."/>
            <person name="Goodstein D."/>
            <person name="Hornick L."/>
            <person name="Huang Y.W."/>
            <person name="Jhaveri J."/>
            <person name="Luo Y."/>
            <person name="Martinez D."/>
            <person name="Ngau W.C."/>
            <person name="Otillar B."/>
            <person name="Poliakov A."/>
            <person name="Porter A."/>
            <person name="Szajkowski L."/>
            <person name="Werner G."/>
            <person name="Zhou K."/>
            <person name="Grigoriev I.V."/>
            <person name="Rokhsar D.S."/>
            <person name="Grossman A.R."/>
        </authorList>
    </citation>
    <scope>NUCLEOTIDE SEQUENCE [LARGE SCALE GENOMIC DNA]</scope>
    <source>
        <strain evidence="9">CC-503</strain>
    </source>
</reference>
<dbReference type="Proteomes" id="UP000006906">
    <property type="component" value="Chromosome 7"/>
</dbReference>
<feature type="compositionally biased region" description="Low complexity" evidence="6">
    <location>
        <begin position="45"/>
        <end position="59"/>
    </location>
</feature>
<dbReference type="Gene3D" id="3.10.50.40">
    <property type="match status" value="1"/>
</dbReference>
<evidence type="ECO:0000256" key="3">
    <source>
        <dbReference type="ARBA" id="ARBA00023110"/>
    </source>
</evidence>
<dbReference type="PROSITE" id="PS51318">
    <property type="entry name" value="TAT"/>
    <property type="match status" value="1"/>
</dbReference>
<dbReference type="PANTHER" id="PTHR43811">
    <property type="entry name" value="FKBP-TYPE PEPTIDYL-PROLYL CIS-TRANS ISOMERASE FKPA"/>
    <property type="match status" value="1"/>
</dbReference>
<evidence type="ECO:0000256" key="4">
    <source>
        <dbReference type="ARBA" id="ARBA00023235"/>
    </source>
</evidence>
<proteinExistence type="predicted"/>
<gene>
    <name evidence="8" type="ORF">CHLRE_07g315700v5</name>
</gene>
<dbReference type="PaxDb" id="3055-EDP07239"/>
<dbReference type="InParanoid" id="A0A2K3DIM9"/>
<evidence type="ECO:0000256" key="6">
    <source>
        <dbReference type="SAM" id="MobiDB-lite"/>
    </source>
</evidence>
<evidence type="ECO:0000313" key="8">
    <source>
        <dbReference type="EMBL" id="PNW80394.1"/>
    </source>
</evidence>
<feature type="region of interest" description="Disordered" evidence="6">
    <location>
        <begin position="84"/>
        <end position="108"/>
    </location>
</feature>
<feature type="region of interest" description="Disordered" evidence="6">
    <location>
        <begin position="37"/>
        <end position="59"/>
    </location>
</feature>
<name>A0A2K3DIM9_CHLRE</name>
<dbReference type="InterPro" id="IPR001179">
    <property type="entry name" value="PPIase_FKBP_dom"/>
</dbReference>
<evidence type="ECO:0000256" key="2">
    <source>
        <dbReference type="ARBA" id="ARBA00013194"/>
    </source>
</evidence>
<feature type="compositionally biased region" description="Polar residues" evidence="6">
    <location>
        <begin position="1"/>
        <end position="12"/>
    </location>
</feature>
<evidence type="ECO:0000259" key="7">
    <source>
        <dbReference type="PROSITE" id="PS50059"/>
    </source>
</evidence>
<accession>A0A2K3DIM9</accession>
<dbReference type="EMBL" id="CM008968">
    <property type="protein sequence ID" value="PNW80394.1"/>
    <property type="molecule type" value="Genomic_DNA"/>
</dbReference>
<comment type="catalytic activity">
    <reaction evidence="1 5">
        <text>[protein]-peptidylproline (omega=180) = [protein]-peptidylproline (omega=0)</text>
        <dbReference type="Rhea" id="RHEA:16237"/>
        <dbReference type="Rhea" id="RHEA-COMP:10747"/>
        <dbReference type="Rhea" id="RHEA-COMP:10748"/>
        <dbReference type="ChEBI" id="CHEBI:83833"/>
        <dbReference type="ChEBI" id="CHEBI:83834"/>
        <dbReference type="EC" id="5.2.1.8"/>
    </reaction>
</comment>
<dbReference type="STRING" id="3055.A0A2K3DIM9"/>
<dbReference type="EC" id="5.2.1.8" evidence="2 5"/>
<dbReference type="Pfam" id="PF00254">
    <property type="entry name" value="FKBP_C"/>
    <property type="match status" value="1"/>
</dbReference>
<dbReference type="GO" id="GO:0003755">
    <property type="term" value="F:peptidyl-prolyl cis-trans isomerase activity"/>
    <property type="evidence" value="ECO:0000318"/>
    <property type="project" value="GO_Central"/>
</dbReference>
<evidence type="ECO:0000256" key="1">
    <source>
        <dbReference type="ARBA" id="ARBA00000971"/>
    </source>
</evidence>
<dbReference type="KEGG" id="cre:CHLRE_07g315700v5"/>
<dbReference type="InterPro" id="IPR006311">
    <property type="entry name" value="TAT_signal"/>
</dbReference>
<dbReference type="OrthoDB" id="1902587at2759"/>
<keyword evidence="3 5" id="KW-0697">Rotamase</keyword>
<dbReference type="GeneID" id="5726348"/>
<dbReference type="InterPro" id="IPR046357">
    <property type="entry name" value="PPIase_dom_sf"/>
</dbReference>
<dbReference type="SUPFAM" id="SSF54534">
    <property type="entry name" value="FKBP-like"/>
    <property type="match status" value="1"/>
</dbReference>
<sequence length="247" mass="25480">MPSLTTSSSARMTAQPARGAFGTQAPARCALVVAASARPSPVHAPEQQPSTASQTSASSRRELLTAVALTAAAAPVGLLRPAPAGAKGAAPVDPGDWSSPGLGAPVDPNAPKFVKLPSGVRYQELNIGSGPAASSGDVVLFDYVLRRSNGYFIYGTVEGISFQPRDVPTAPVNAKLGAGELIPGLEEVLAGMSPGSKRRALVPPELGYVGGGEGPQPPTFATKRQLETHRREPLLFEVQMLRVGGRK</sequence>
<dbReference type="Gramene" id="PNW80394">
    <property type="protein sequence ID" value="PNW80394"/>
    <property type="gene ID" value="CHLRE_07g315700v5"/>
</dbReference>
<dbReference type="OMA" id="HWIIRRA"/>
<keyword evidence="4 5" id="KW-0413">Isomerase</keyword>
<evidence type="ECO:0000313" key="9">
    <source>
        <dbReference type="Proteomes" id="UP000006906"/>
    </source>
</evidence>
<organism evidence="8 9">
    <name type="scientific">Chlamydomonas reinhardtii</name>
    <name type="common">Chlamydomonas smithii</name>
    <dbReference type="NCBI Taxonomy" id="3055"/>
    <lineage>
        <taxon>Eukaryota</taxon>
        <taxon>Viridiplantae</taxon>
        <taxon>Chlorophyta</taxon>
        <taxon>core chlorophytes</taxon>
        <taxon>Chlorophyceae</taxon>
        <taxon>CS clade</taxon>
        <taxon>Chlamydomonadales</taxon>
        <taxon>Chlamydomonadaceae</taxon>
        <taxon>Chlamydomonas</taxon>
    </lineage>
</organism>
<feature type="region of interest" description="Disordered" evidence="6">
    <location>
        <begin position="1"/>
        <end position="21"/>
    </location>
</feature>
<dbReference type="FunCoup" id="A0A2K3DIM9">
    <property type="interactions" value="461"/>
</dbReference>
<feature type="domain" description="PPIase FKBP-type" evidence="7">
    <location>
        <begin position="136"/>
        <end position="244"/>
    </location>
</feature>
<feature type="compositionally biased region" description="Low complexity" evidence="6">
    <location>
        <begin position="84"/>
        <end position="95"/>
    </location>
</feature>